<name>A0A9N9CNV4_9GLOM</name>
<dbReference type="AlphaFoldDB" id="A0A9N9CNV4"/>
<feature type="non-terminal residue" evidence="1">
    <location>
        <position position="1"/>
    </location>
</feature>
<accession>A0A9N9CNV4</accession>
<evidence type="ECO:0000313" key="1">
    <source>
        <dbReference type="EMBL" id="CAG8608767.1"/>
    </source>
</evidence>
<reference evidence="1" key="1">
    <citation type="submission" date="2021-06" db="EMBL/GenBank/DDBJ databases">
        <authorList>
            <person name="Kallberg Y."/>
            <person name="Tangrot J."/>
            <person name="Rosling A."/>
        </authorList>
    </citation>
    <scope>NUCLEOTIDE SEQUENCE</scope>
    <source>
        <strain evidence="1">IN212</strain>
    </source>
</reference>
<organism evidence="1 2">
    <name type="scientific">Racocetra fulgida</name>
    <dbReference type="NCBI Taxonomy" id="60492"/>
    <lineage>
        <taxon>Eukaryota</taxon>
        <taxon>Fungi</taxon>
        <taxon>Fungi incertae sedis</taxon>
        <taxon>Mucoromycota</taxon>
        <taxon>Glomeromycotina</taxon>
        <taxon>Glomeromycetes</taxon>
        <taxon>Diversisporales</taxon>
        <taxon>Gigasporaceae</taxon>
        <taxon>Racocetra</taxon>
    </lineage>
</organism>
<evidence type="ECO:0000313" key="2">
    <source>
        <dbReference type="Proteomes" id="UP000789396"/>
    </source>
</evidence>
<dbReference type="Proteomes" id="UP000789396">
    <property type="component" value="Unassembled WGS sequence"/>
</dbReference>
<sequence length="60" mass="6494">SPSGVAAEAKFSESSVRSLDVLGGGDKVEAGEEHWPLISEHEIERNEISIVLKTAIKNEF</sequence>
<protein>
    <submittedName>
        <fullName evidence="1">12822_t:CDS:1</fullName>
    </submittedName>
</protein>
<keyword evidence="2" id="KW-1185">Reference proteome</keyword>
<comment type="caution">
    <text evidence="1">The sequence shown here is derived from an EMBL/GenBank/DDBJ whole genome shotgun (WGS) entry which is preliminary data.</text>
</comment>
<gene>
    <name evidence="1" type="ORF">RFULGI_LOCUS6894</name>
</gene>
<proteinExistence type="predicted"/>
<dbReference type="EMBL" id="CAJVPZ010009392">
    <property type="protein sequence ID" value="CAG8608767.1"/>
    <property type="molecule type" value="Genomic_DNA"/>
</dbReference>